<keyword evidence="16" id="KW-0479">Metal-binding</keyword>
<comment type="subcellular location">
    <subcellularLocation>
        <location evidence="3">Cell projection</location>
        <location evidence="3">Cilium membrane</location>
        <topology evidence="3">Peripheral membrane protein</topology>
        <orientation evidence="3">Cytoplasmic side</orientation>
    </subcellularLocation>
    <subcellularLocation>
        <location evidence="2">Cytoplasm</location>
        <location evidence="2">Cytoskeleton</location>
        <location evidence="2">Cilium axoneme</location>
    </subcellularLocation>
    <subcellularLocation>
        <location evidence="1">Cytoplasm</location>
        <location evidence="1">Cytoskeleton</location>
        <location evidence="1">Cilium basal body</location>
    </subcellularLocation>
</comment>
<dbReference type="PROSITE" id="PS51419">
    <property type="entry name" value="RAB"/>
    <property type="match status" value="1"/>
</dbReference>
<dbReference type="SMART" id="SM00175">
    <property type="entry name" value="RAB"/>
    <property type="match status" value="1"/>
</dbReference>
<dbReference type="InterPro" id="IPR005225">
    <property type="entry name" value="Small_GTP-bd"/>
</dbReference>
<sequence>MGMFKKISTFFKNKSEKVTILVIGLNNSGKSTIINHFKSPHEQAAITVPTVGFSLEQIRSEGVLFTMVDTSGAWRYRSLWEHHFKNCHGIIYVIDSSDRMRLVVVRDELDTLLQHPDLVNRGIPILLYNNKVDCEDSLSSVKIAAALGLHNIVDKPWHITPSNAVTGEGLEDGVHWLVQQIKSMNSNNKKLKR</sequence>
<evidence type="ECO:0000256" key="10">
    <source>
        <dbReference type="ARBA" id="ARBA00023134"/>
    </source>
</evidence>
<keyword evidence="8 15" id="KW-0547">Nucleotide-binding</keyword>
<dbReference type="SUPFAM" id="SSF52540">
    <property type="entry name" value="P-loop containing nucleoside triphosphate hydrolases"/>
    <property type="match status" value="1"/>
</dbReference>
<feature type="binding site" evidence="16">
    <location>
        <position position="31"/>
    </location>
    <ligand>
        <name>Mg(2+)</name>
        <dbReference type="ChEBI" id="CHEBI:18420"/>
    </ligand>
</feature>
<accession>A0A034V393</accession>
<dbReference type="InterPro" id="IPR006689">
    <property type="entry name" value="Small_GTPase_ARF/SAR"/>
</dbReference>
<dbReference type="PRINTS" id="PR00328">
    <property type="entry name" value="SAR1GTPBP"/>
</dbReference>
<protein>
    <recommendedName>
        <fullName evidence="4">ADP-ribosylation factor-like protein 6</fullName>
    </recommendedName>
</protein>
<feature type="binding site" evidence="15">
    <location>
        <begin position="130"/>
        <end position="133"/>
    </location>
    <ligand>
        <name>GTP</name>
        <dbReference type="ChEBI" id="CHEBI:37565"/>
    </ligand>
</feature>
<feature type="binding site" evidence="16">
    <location>
        <position position="50"/>
    </location>
    <ligand>
        <name>Mg(2+)</name>
        <dbReference type="ChEBI" id="CHEBI:18420"/>
    </ligand>
</feature>
<dbReference type="NCBIfam" id="TIGR00231">
    <property type="entry name" value="small_GTP"/>
    <property type="match status" value="1"/>
</dbReference>
<reference evidence="18" key="1">
    <citation type="journal article" date="2014" name="BMC Genomics">
        <title>Characterizing the developmental transcriptome of the oriental fruit fly, Bactrocera dorsalis (Diptera: Tephritidae) through comparative genomic analysis with Drosophila melanogaster utilizing modENCODE datasets.</title>
        <authorList>
            <person name="Geib S.M."/>
            <person name="Calla B."/>
            <person name="Hall B."/>
            <person name="Hou S."/>
            <person name="Manoukis N.C."/>
        </authorList>
    </citation>
    <scope>NUCLEOTIDE SEQUENCE</scope>
    <source>
        <strain evidence="18">Punador</strain>
    </source>
</reference>
<keyword evidence="14" id="KW-0449">Lipoprotein</keyword>
<dbReference type="OrthoDB" id="442317at2759"/>
<dbReference type="EMBL" id="GAKP01022752">
    <property type="protein sequence ID" value="JAC36200.1"/>
    <property type="molecule type" value="Transcribed_RNA"/>
</dbReference>
<evidence type="ECO:0000256" key="3">
    <source>
        <dbReference type="ARBA" id="ARBA00004522"/>
    </source>
</evidence>
<keyword evidence="6" id="KW-0963">Cytoplasm</keyword>
<keyword evidence="9" id="KW-0970">Cilium biogenesis/degradation</keyword>
<dbReference type="GO" id="GO:0003924">
    <property type="term" value="F:GTPase activity"/>
    <property type="evidence" value="ECO:0007669"/>
    <property type="project" value="InterPro"/>
</dbReference>
<dbReference type="PROSITE" id="PS51417">
    <property type="entry name" value="ARF"/>
    <property type="match status" value="1"/>
</dbReference>
<keyword evidence="13" id="KW-0966">Cell projection</keyword>
<dbReference type="Pfam" id="PF00025">
    <property type="entry name" value="Arf"/>
    <property type="match status" value="1"/>
</dbReference>
<evidence type="ECO:0000256" key="15">
    <source>
        <dbReference type="PIRSR" id="PIRSR606689-1"/>
    </source>
</evidence>
<dbReference type="GO" id="GO:0051649">
    <property type="term" value="P:establishment of localization in cell"/>
    <property type="evidence" value="ECO:0007669"/>
    <property type="project" value="UniProtKB-ARBA"/>
</dbReference>
<dbReference type="FunFam" id="3.40.50.300:FF:000457">
    <property type="entry name" value="ADP-ribosylation factor-like protein 6"/>
    <property type="match status" value="1"/>
</dbReference>
<evidence type="ECO:0000256" key="1">
    <source>
        <dbReference type="ARBA" id="ARBA00004120"/>
    </source>
</evidence>
<keyword evidence="12" id="KW-0206">Cytoskeleton</keyword>
<keyword evidence="5" id="KW-1003">Cell membrane</keyword>
<feature type="binding site" evidence="15">
    <location>
        <position position="72"/>
    </location>
    <ligand>
        <name>GTP</name>
        <dbReference type="ChEBI" id="CHEBI:37565"/>
    </ligand>
</feature>
<evidence type="ECO:0000256" key="2">
    <source>
        <dbReference type="ARBA" id="ARBA00004430"/>
    </source>
</evidence>
<dbReference type="PANTHER" id="PTHR11711">
    <property type="entry name" value="ADP RIBOSYLATION FACTOR-RELATED"/>
    <property type="match status" value="1"/>
</dbReference>
<dbReference type="GO" id="GO:0046872">
    <property type="term" value="F:metal ion binding"/>
    <property type="evidence" value="ECO:0007669"/>
    <property type="project" value="UniProtKB-KW"/>
</dbReference>
<evidence type="ECO:0000256" key="13">
    <source>
        <dbReference type="ARBA" id="ARBA00023273"/>
    </source>
</evidence>
<dbReference type="GO" id="GO:0016192">
    <property type="term" value="P:vesicle-mediated transport"/>
    <property type="evidence" value="ECO:0007669"/>
    <property type="project" value="UniProtKB-ARBA"/>
</dbReference>
<evidence type="ECO:0000313" key="18">
    <source>
        <dbReference type="EMBL" id="JAC36200.1"/>
    </source>
</evidence>
<keyword evidence="11" id="KW-0472">Membrane</keyword>
<comment type="similarity">
    <text evidence="17">Belongs to the small GTPase superfamily. Arf family.</text>
</comment>
<organism evidence="18">
    <name type="scientific">Bactrocera dorsalis</name>
    <name type="common">Oriental fruit fly</name>
    <name type="synonym">Dacus dorsalis</name>
    <dbReference type="NCBI Taxonomy" id="27457"/>
    <lineage>
        <taxon>Eukaryota</taxon>
        <taxon>Metazoa</taxon>
        <taxon>Ecdysozoa</taxon>
        <taxon>Arthropoda</taxon>
        <taxon>Hexapoda</taxon>
        <taxon>Insecta</taxon>
        <taxon>Pterygota</taxon>
        <taxon>Neoptera</taxon>
        <taxon>Endopterygota</taxon>
        <taxon>Diptera</taxon>
        <taxon>Brachycera</taxon>
        <taxon>Muscomorpha</taxon>
        <taxon>Tephritoidea</taxon>
        <taxon>Tephritidae</taxon>
        <taxon>Bactrocera</taxon>
        <taxon>Bactrocera</taxon>
    </lineage>
</organism>
<keyword evidence="10 15" id="KW-0342">GTP-binding</keyword>
<evidence type="ECO:0000256" key="12">
    <source>
        <dbReference type="ARBA" id="ARBA00023212"/>
    </source>
</evidence>
<evidence type="ECO:0000256" key="11">
    <source>
        <dbReference type="ARBA" id="ARBA00023136"/>
    </source>
</evidence>
<dbReference type="SMART" id="SM00177">
    <property type="entry name" value="ARF"/>
    <property type="match status" value="1"/>
</dbReference>
<keyword evidence="7" id="KW-0519">Myristate</keyword>
<dbReference type="GO" id="GO:0048731">
    <property type="term" value="P:system development"/>
    <property type="evidence" value="ECO:0007669"/>
    <property type="project" value="UniProtKB-ARBA"/>
</dbReference>
<evidence type="ECO:0000256" key="6">
    <source>
        <dbReference type="ARBA" id="ARBA00022490"/>
    </source>
</evidence>
<proteinExistence type="inferred from homology"/>
<evidence type="ECO:0000256" key="7">
    <source>
        <dbReference type="ARBA" id="ARBA00022707"/>
    </source>
</evidence>
<dbReference type="Gene3D" id="3.40.50.300">
    <property type="entry name" value="P-loop containing nucleotide triphosphate hydrolases"/>
    <property type="match status" value="1"/>
</dbReference>
<dbReference type="GO" id="GO:0060170">
    <property type="term" value="C:ciliary membrane"/>
    <property type="evidence" value="ECO:0007669"/>
    <property type="project" value="UniProtKB-SubCell"/>
</dbReference>
<dbReference type="GO" id="GO:0005525">
    <property type="term" value="F:GTP binding"/>
    <property type="evidence" value="ECO:0007669"/>
    <property type="project" value="UniProtKB-KW"/>
</dbReference>
<gene>
    <name evidence="18" type="primary">ARL6</name>
</gene>
<evidence type="ECO:0000256" key="9">
    <source>
        <dbReference type="ARBA" id="ARBA00022794"/>
    </source>
</evidence>
<evidence type="ECO:0000256" key="4">
    <source>
        <dbReference type="ARBA" id="ARBA00019766"/>
    </source>
</evidence>
<dbReference type="AlphaFoldDB" id="A0A034V393"/>
<evidence type="ECO:0000256" key="17">
    <source>
        <dbReference type="RuleBase" id="RU003925"/>
    </source>
</evidence>
<dbReference type="GO" id="GO:0030030">
    <property type="term" value="P:cell projection organization"/>
    <property type="evidence" value="ECO:0007669"/>
    <property type="project" value="UniProtKB-KW"/>
</dbReference>
<dbReference type="SMART" id="SM00178">
    <property type="entry name" value="SAR"/>
    <property type="match status" value="1"/>
</dbReference>
<keyword evidence="16" id="KW-0460">Magnesium</keyword>
<dbReference type="InterPro" id="IPR024156">
    <property type="entry name" value="Small_GTPase_ARF"/>
</dbReference>
<evidence type="ECO:0000256" key="16">
    <source>
        <dbReference type="PIRSR" id="PIRSR606689-2"/>
    </source>
</evidence>
<name>A0A034V393_BACDO</name>
<evidence type="ECO:0000256" key="5">
    <source>
        <dbReference type="ARBA" id="ARBA00022475"/>
    </source>
</evidence>
<dbReference type="InterPro" id="IPR027417">
    <property type="entry name" value="P-loop_NTPase"/>
</dbReference>
<evidence type="ECO:0000256" key="8">
    <source>
        <dbReference type="ARBA" id="ARBA00022741"/>
    </source>
</evidence>
<feature type="binding site" evidence="15">
    <location>
        <begin position="24"/>
        <end position="31"/>
    </location>
    <ligand>
        <name>GTP</name>
        <dbReference type="ChEBI" id="CHEBI:37565"/>
    </ligand>
</feature>
<evidence type="ECO:0000256" key="14">
    <source>
        <dbReference type="ARBA" id="ARBA00023288"/>
    </source>
</evidence>
<dbReference type="GO" id="GO:0005930">
    <property type="term" value="C:axoneme"/>
    <property type="evidence" value="ECO:0007669"/>
    <property type="project" value="UniProtKB-SubCell"/>
</dbReference>